<name>A0A8X6U6S8_NEPPI</name>
<dbReference type="Proteomes" id="UP000887013">
    <property type="component" value="Unassembled WGS sequence"/>
</dbReference>
<evidence type="ECO:0000313" key="2">
    <source>
        <dbReference type="Proteomes" id="UP000887013"/>
    </source>
</evidence>
<protein>
    <submittedName>
        <fullName evidence="1">Uncharacterized protein</fullName>
    </submittedName>
</protein>
<evidence type="ECO:0000313" key="1">
    <source>
        <dbReference type="EMBL" id="GFT84013.1"/>
    </source>
</evidence>
<reference evidence="1" key="1">
    <citation type="submission" date="2020-08" db="EMBL/GenBank/DDBJ databases">
        <title>Multicomponent nature underlies the extraordinary mechanical properties of spider dragline silk.</title>
        <authorList>
            <person name="Kono N."/>
            <person name="Nakamura H."/>
            <person name="Mori M."/>
            <person name="Yoshida Y."/>
            <person name="Ohtoshi R."/>
            <person name="Malay A.D."/>
            <person name="Moran D.A.P."/>
            <person name="Tomita M."/>
            <person name="Numata K."/>
            <person name="Arakawa K."/>
        </authorList>
    </citation>
    <scope>NUCLEOTIDE SEQUENCE</scope>
</reference>
<accession>A0A8X6U6S8</accession>
<keyword evidence="2" id="KW-1185">Reference proteome</keyword>
<organism evidence="1 2">
    <name type="scientific">Nephila pilipes</name>
    <name type="common">Giant wood spider</name>
    <name type="synonym">Nephila maculata</name>
    <dbReference type="NCBI Taxonomy" id="299642"/>
    <lineage>
        <taxon>Eukaryota</taxon>
        <taxon>Metazoa</taxon>
        <taxon>Ecdysozoa</taxon>
        <taxon>Arthropoda</taxon>
        <taxon>Chelicerata</taxon>
        <taxon>Arachnida</taxon>
        <taxon>Araneae</taxon>
        <taxon>Araneomorphae</taxon>
        <taxon>Entelegynae</taxon>
        <taxon>Araneoidea</taxon>
        <taxon>Nephilidae</taxon>
        <taxon>Nephila</taxon>
    </lineage>
</organism>
<dbReference type="AlphaFoldDB" id="A0A8X6U6S8"/>
<gene>
    <name evidence="1" type="ORF">NPIL_296971</name>
</gene>
<dbReference type="PROSITE" id="PS51257">
    <property type="entry name" value="PROKAR_LIPOPROTEIN"/>
    <property type="match status" value="1"/>
</dbReference>
<sequence length="146" mass="16516">MGPRSNRKHLDARASTTLLGQRFCTGQIVWLYSCLSSTCKGTENFTGYTTSSFCRVYCRHNEGKFLLLIARRRERRESCTLPTSQPLSRTSLGRTNRESSGVASNWFGEDSFSAQRSLCWPLEAGLRYQVATSSRGHNIKGFPYFP</sequence>
<dbReference type="EMBL" id="BMAW01023689">
    <property type="protein sequence ID" value="GFT84013.1"/>
    <property type="molecule type" value="Genomic_DNA"/>
</dbReference>
<proteinExistence type="predicted"/>
<comment type="caution">
    <text evidence="1">The sequence shown here is derived from an EMBL/GenBank/DDBJ whole genome shotgun (WGS) entry which is preliminary data.</text>
</comment>